<dbReference type="InterPro" id="IPR016040">
    <property type="entry name" value="NAD(P)-bd_dom"/>
</dbReference>
<dbReference type="CDD" id="cd05271">
    <property type="entry name" value="NDUFA9_like_SDR_a"/>
    <property type="match status" value="1"/>
</dbReference>
<evidence type="ECO:0000313" key="3">
    <source>
        <dbReference type="Proteomes" id="UP000759298"/>
    </source>
</evidence>
<organism evidence="2 3">
    <name type="scientific">Alteriqipengyuania abyssalis</name>
    <dbReference type="NCBI Taxonomy" id="2860200"/>
    <lineage>
        <taxon>Bacteria</taxon>
        <taxon>Pseudomonadati</taxon>
        <taxon>Pseudomonadota</taxon>
        <taxon>Alphaproteobacteria</taxon>
        <taxon>Sphingomonadales</taxon>
        <taxon>Erythrobacteraceae</taxon>
        <taxon>Alteriqipengyuania</taxon>
    </lineage>
</organism>
<dbReference type="SUPFAM" id="SSF51735">
    <property type="entry name" value="NAD(P)-binding Rossmann-fold domains"/>
    <property type="match status" value="1"/>
</dbReference>
<evidence type="ECO:0000259" key="1">
    <source>
        <dbReference type="Pfam" id="PF13460"/>
    </source>
</evidence>
<dbReference type="Gene3D" id="3.40.50.720">
    <property type="entry name" value="NAD(P)-binding Rossmann-like Domain"/>
    <property type="match status" value="1"/>
</dbReference>
<accession>A0ABS7PD18</accession>
<dbReference type="InterPro" id="IPR036291">
    <property type="entry name" value="NAD(P)-bd_dom_sf"/>
</dbReference>
<evidence type="ECO:0000313" key="2">
    <source>
        <dbReference type="EMBL" id="MBY8336929.1"/>
    </source>
</evidence>
<dbReference type="InterPro" id="IPR051207">
    <property type="entry name" value="ComplexI_NDUFA9_subunit"/>
</dbReference>
<proteinExistence type="predicted"/>
<sequence length="316" mass="33917">MPITNPLADKVVTIFGGSGFIGRHVAEDLLQQNARVRIAARHPEEAFSLKPLAKLGQLQFARCDILDERSVRACVEGSDAVVNLVGTFEGDLMKLMGEAAGNLARAAKVAGASRFVQVSAIGADRNGPSTYAQAKALGEELVRDAFPKATILRPSIIFGPDGGILNLFADLISSLPVLPVFAPDSPLQVVHVDDVASAITRALLDPSEFGGKIYELAGPDKWTMMELNQRIAKAQRRKRTFLPMPDAASAAFAALPGTPMGTDQWRMLKAGSTSSEGVPGFAALGIQPRPLELVIDHYMVRYRKHGRFAEKMDSVG</sequence>
<keyword evidence="3" id="KW-1185">Reference proteome</keyword>
<dbReference type="Proteomes" id="UP000759298">
    <property type="component" value="Unassembled WGS sequence"/>
</dbReference>
<dbReference type="Pfam" id="PF13460">
    <property type="entry name" value="NAD_binding_10"/>
    <property type="match status" value="1"/>
</dbReference>
<dbReference type="EMBL" id="JAHWXP010000002">
    <property type="protein sequence ID" value="MBY8336929.1"/>
    <property type="molecule type" value="Genomic_DNA"/>
</dbReference>
<feature type="domain" description="NAD(P)-binding" evidence="1">
    <location>
        <begin position="16"/>
        <end position="157"/>
    </location>
</feature>
<dbReference type="PANTHER" id="PTHR12126">
    <property type="entry name" value="NADH-UBIQUINONE OXIDOREDUCTASE 39 KDA SUBUNIT-RELATED"/>
    <property type="match status" value="1"/>
</dbReference>
<comment type="caution">
    <text evidence="2">The sequence shown here is derived from an EMBL/GenBank/DDBJ whole genome shotgun (WGS) entry which is preliminary data.</text>
</comment>
<reference evidence="2 3" key="1">
    <citation type="submission" date="2021-07" db="EMBL/GenBank/DDBJ databases">
        <title>Alteriqipengyuania abyssalis NZ-12B nov, sp.nov isolated from deep sea sponge in pacific ocean.</title>
        <authorList>
            <person name="Tareen S."/>
            <person name="Wink J."/>
        </authorList>
    </citation>
    <scope>NUCLEOTIDE SEQUENCE [LARGE SCALE GENOMIC DNA]</scope>
    <source>
        <strain evidence="2 3">NZ-12B</strain>
    </source>
</reference>
<dbReference type="PANTHER" id="PTHR12126:SF11">
    <property type="entry name" value="NADH DEHYDROGENASE [UBIQUINONE] 1 ALPHA SUBCOMPLEX SUBUNIT 9, MITOCHONDRIAL"/>
    <property type="match status" value="1"/>
</dbReference>
<gene>
    <name evidence="2" type="ORF">KYN89_07690</name>
</gene>
<protein>
    <submittedName>
        <fullName evidence="2">Complex I NDUFA9 subunit family protein</fullName>
    </submittedName>
</protein>
<dbReference type="RefSeq" id="WP_222824529.1">
    <property type="nucleotide sequence ID" value="NZ_JAHWXP010000002.1"/>
</dbReference>
<name>A0ABS7PD18_9SPHN</name>